<dbReference type="InterPro" id="IPR013083">
    <property type="entry name" value="Znf_RING/FYVE/PHD"/>
</dbReference>
<feature type="domain" description="C2H2-type" evidence="6">
    <location>
        <begin position="1195"/>
        <end position="1220"/>
    </location>
</feature>
<evidence type="ECO:0000313" key="8">
    <source>
        <dbReference type="Proteomes" id="UP001211907"/>
    </source>
</evidence>
<feature type="compositionally biased region" description="Polar residues" evidence="5">
    <location>
        <begin position="78"/>
        <end position="98"/>
    </location>
</feature>
<dbReference type="SUPFAM" id="SSF57667">
    <property type="entry name" value="beta-beta-alpha zinc fingers"/>
    <property type="match status" value="1"/>
</dbReference>
<dbReference type="PROSITE" id="PS00028">
    <property type="entry name" value="ZINC_FINGER_C2H2_1"/>
    <property type="match status" value="4"/>
</dbReference>
<protein>
    <recommendedName>
        <fullName evidence="6">C2H2-type domain-containing protein</fullName>
    </recommendedName>
</protein>
<feature type="compositionally biased region" description="Basic and acidic residues" evidence="5">
    <location>
        <begin position="1131"/>
        <end position="1151"/>
    </location>
</feature>
<dbReference type="Gene3D" id="3.30.160.60">
    <property type="entry name" value="Classic Zinc Finger"/>
    <property type="match status" value="3"/>
</dbReference>
<keyword evidence="2 4" id="KW-0863">Zinc-finger</keyword>
<dbReference type="GO" id="GO:0006357">
    <property type="term" value="P:regulation of transcription by RNA polymerase II"/>
    <property type="evidence" value="ECO:0007669"/>
    <property type="project" value="TreeGrafter"/>
</dbReference>
<dbReference type="Gene3D" id="3.30.40.10">
    <property type="entry name" value="Zinc/RING finger domain, C3HC4 (zinc finger)"/>
    <property type="match status" value="2"/>
</dbReference>
<reference evidence="7" key="1">
    <citation type="submission" date="2020-05" db="EMBL/GenBank/DDBJ databases">
        <title>Phylogenomic resolution of chytrid fungi.</title>
        <authorList>
            <person name="Stajich J.E."/>
            <person name="Amses K."/>
            <person name="Simmons R."/>
            <person name="Seto K."/>
            <person name="Myers J."/>
            <person name="Bonds A."/>
            <person name="Quandt C.A."/>
            <person name="Barry K."/>
            <person name="Liu P."/>
            <person name="Grigoriev I."/>
            <person name="Longcore J.E."/>
            <person name="James T.Y."/>
        </authorList>
    </citation>
    <scope>NUCLEOTIDE SEQUENCE</scope>
    <source>
        <strain evidence="7">JEL0513</strain>
    </source>
</reference>
<evidence type="ECO:0000256" key="2">
    <source>
        <dbReference type="ARBA" id="ARBA00022771"/>
    </source>
</evidence>
<evidence type="ECO:0000256" key="1">
    <source>
        <dbReference type="ARBA" id="ARBA00022723"/>
    </source>
</evidence>
<keyword evidence="1" id="KW-0479">Metal-binding</keyword>
<feature type="compositionally biased region" description="Low complexity" evidence="5">
    <location>
        <begin position="119"/>
        <end position="132"/>
    </location>
</feature>
<dbReference type="InterPro" id="IPR013087">
    <property type="entry name" value="Znf_C2H2_type"/>
</dbReference>
<proteinExistence type="predicted"/>
<name>A0AAD5XH73_9FUNG</name>
<evidence type="ECO:0000256" key="5">
    <source>
        <dbReference type="SAM" id="MobiDB-lite"/>
    </source>
</evidence>
<evidence type="ECO:0000256" key="4">
    <source>
        <dbReference type="PROSITE-ProRule" id="PRU00042"/>
    </source>
</evidence>
<dbReference type="PANTHER" id="PTHR47636">
    <property type="entry name" value="TRANSCRIPTIONAL REGULATORY PROTEIN RCO1"/>
    <property type="match status" value="1"/>
</dbReference>
<evidence type="ECO:0000313" key="7">
    <source>
        <dbReference type="EMBL" id="KAJ3124733.1"/>
    </source>
</evidence>
<accession>A0AAD5XH73</accession>
<sequence>MGERETAFLVSSGSENQNDANNMNGPPPTDTDGIESWNATGEAEKRKRDVLFAQIFGSVTGGIDTDFDSLSDCNDCLSGSDTENPRPNNLRPHSSLNQQRDHSTRRGSLQNQKVKENYTAPTKITTTATTASSRKDSDSTVPTNLFNPFKLLARSPQDGTFGISFLANGLNHASAITAATSAQSEWEDICNDWAAIVSAIPAVVEPHRLPGAIDFAHDENFSAELLRIDPDLGFRSINTEVPPALTLSLALVAPPPPPPPTFLSEDNCAACLGRGILLCCDSCPKVFHFCCVAEGFSGDGLDTPNLWECNVCRWKNTHDVDDSKSIKTTKRTKSSSPVPQPTVTNTVEKIKSAFNFLNSAVESHNPRSFQLPNHIWMSYACVYKHPLTGDYIDLIQTEVTEVTAPAPNNAAPPLTRRNNLAFLAQSTANSTANTNVIHPTTAAFSAISSAEWTQTVIRIKGTVADWVHDAQYSQFNTPQFSLKQKPAAIAAMKPKNSVNTHILTTLATHTRLPYTRNLPFCHACALSSRRDMVKCDHCDAWWHPECLPLSFTHRPPLNRPITSAVLSNGGVSGGTVGHARTPPPVRDFAATDCVDAAFAWDLQRRCWGDTWMERDDTTAYGSVYFRKRWMCPLHVDWAVSDAHAAGKLRRRKRKQVIVVDYTDIGEKVVTGKVVDMENVLKGNDDESGVGGRWNLVLDNKSGGGVDVDGNVLGLDGDRVGDDGAYLLIVNVEDHPVLSDNETARFDWQDGTVKPDDSNVRQQTTELLENRKIRIKGDPSVLAMAAAKGFQINDNENDGIVVQIPVKLNPFQKSFGVGKGITKAKRKSTAAAAFIASLQKNNDQLAITSENIKKSGNGIEDASNNFKHGNKIMELQVTIDDEGNQNHSDNNDEAVAIVGQSKVAGKSGENQSSIVSVLEDEVSEMIHTTSPQSTIYDDNDQKGTTVPQIVLNTKNSSGNEVSLEKIDKLVVFNLNETGNERPNANAKTLVTAGPSLNSFGYLNETQLTVSAVKTGVRGRGRPRKFDTRFLSFPLTSLPTTTTTTVKTLMAYMCPEPGCEKGYPERWRLKSHMMLHTNKFLCTLENCMCGNKPFQSFYHLDRHQKKVLHGTVVAGGLRKNSRAVSANSGGRSDSPKRGKEPVTIAEHESENGERSGLLIGSLANNTHTATAAETAMKLMQLQQKNASAYIEPTENVFYCTFAGCGKNFTSLGFLQRHFHKIHRMPVSVADFVDVDLTGVDSMFYCDSCNKTLVSRKSLIRHKGLVHNIPIADIHPVSSNVDKLTQRNIENTRSNGADFATYAVAIDEAESFNMSAPIGFQELKVAAVIPAKDQPKPEKKYTCHFANCGWKFSSKWNMHKHLNAHANGRYRDLEKGIKPVSAYVRRSKKLNVGGPNGIDVKKLGRNGVVVGSGVGSTAGSSKGHSGPMLASSATATATVAGDNARVGAGNFIIPYKFPVALRKIVYLFGARKFKGRRNLTHCVPNKTFRVDFGGHVLFVDSVDDEWLDLKDDNESFLRNGEDDSALSILMDAFQQIAALEERTDLEREIIYKMLELK</sequence>
<feature type="region of interest" description="Disordered" evidence="5">
    <location>
        <begin position="78"/>
        <end position="140"/>
    </location>
</feature>
<feature type="region of interest" description="Disordered" evidence="5">
    <location>
        <begin position="1"/>
        <end position="36"/>
    </location>
</feature>
<dbReference type="SMART" id="SM00249">
    <property type="entry name" value="PHD"/>
    <property type="match status" value="2"/>
</dbReference>
<dbReference type="PROSITE" id="PS01359">
    <property type="entry name" value="ZF_PHD_1"/>
    <property type="match status" value="1"/>
</dbReference>
<dbReference type="GO" id="GO:0008270">
    <property type="term" value="F:zinc ion binding"/>
    <property type="evidence" value="ECO:0007669"/>
    <property type="project" value="UniProtKB-KW"/>
</dbReference>
<dbReference type="Proteomes" id="UP001211907">
    <property type="component" value="Unassembled WGS sequence"/>
</dbReference>
<keyword evidence="3" id="KW-0862">Zinc</keyword>
<feature type="region of interest" description="Disordered" evidence="5">
    <location>
        <begin position="1117"/>
        <end position="1154"/>
    </location>
</feature>
<dbReference type="EMBL" id="JADGJH010000653">
    <property type="protein sequence ID" value="KAJ3124733.1"/>
    <property type="molecule type" value="Genomic_DNA"/>
</dbReference>
<dbReference type="GO" id="GO:0032221">
    <property type="term" value="C:Rpd3S complex"/>
    <property type="evidence" value="ECO:0007669"/>
    <property type="project" value="TreeGrafter"/>
</dbReference>
<dbReference type="InterPro" id="IPR036236">
    <property type="entry name" value="Znf_C2H2_sf"/>
</dbReference>
<keyword evidence="8" id="KW-1185">Reference proteome</keyword>
<feature type="domain" description="C2H2-type" evidence="6">
    <location>
        <begin position="1338"/>
        <end position="1367"/>
    </location>
</feature>
<evidence type="ECO:0000256" key="3">
    <source>
        <dbReference type="ARBA" id="ARBA00022833"/>
    </source>
</evidence>
<dbReference type="InterPro" id="IPR001965">
    <property type="entry name" value="Znf_PHD"/>
</dbReference>
<dbReference type="InterPro" id="IPR052819">
    <property type="entry name" value="Chromatin_regulatory_protein"/>
</dbReference>
<dbReference type="InterPro" id="IPR019786">
    <property type="entry name" value="Zinc_finger_PHD-type_CS"/>
</dbReference>
<feature type="domain" description="C2H2-type" evidence="6">
    <location>
        <begin position="1241"/>
        <end position="1264"/>
    </location>
</feature>
<dbReference type="PANTHER" id="PTHR47636:SF1">
    <property type="entry name" value="TRANSCRIPTIONAL REGULATORY PROTEIN RCO1"/>
    <property type="match status" value="1"/>
</dbReference>
<feature type="compositionally biased region" description="Polar residues" evidence="5">
    <location>
        <begin position="9"/>
        <end position="24"/>
    </location>
</feature>
<dbReference type="SMART" id="SM00355">
    <property type="entry name" value="ZnF_C2H2"/>
    <property type="match status" value="5"/>
</dbReference>
<evidence type="ECO:0000259" key="6">
    <source>
        <dbReference type="PROSITE" id="PS50157"/>
    </source>
</evidence>
<dbReference type="InterPro" id="IPR011011">
    <property type="entry name" value="Znf_FYVE_PHD"/>
</dbReference>
<dbReference type="SUPFAM" id="SSF57903">
    <property type="entry name" value="FYVE/PHD zinc finger"/>
    <property type="match status" value="2"/>
</dbReference>
<gene>
    <name evidence="7" type="ORF">HK100_011133</name>
</gene>
<organism evidence="7 8">
    <name type="scientific">Physocladia obscura</name>
    <dbReference type="NCBI Taxonomy" id="109957"/>
    <lineage>
        <taxon>Eukaryota</taxon>
        <taxon>Fungi</taxon>
        <taxon>Fungi incertae sedis</taxon>
        <taxon>Chytridiomycota</taxon>
        <taxon>Chytridiomycota incertae sedis</taxon>
        <taxon>Chytridiomycetes</taxon>
        <taxon>Chytridiales</taxon>
        <taxon>Chytriomycetaceae</taxon>
        <taxon>Physocladia</taxon>
    </lineage>
</organism>
<feature type="compositionally biased region" description="Polar residues" evidence="5">
    <location>
        <begin position="1120"/>
        <end position="1129"/>
    </location>
</feature>
<feature type="domain" description="C2H2-type" evidence="6">
    <location>
        <begin position="1050"/>
        <end position="1079"/>
    </location>
</feature>
<dbReference type="PROSITE" id="PS50157">
    <property type="entry name" value="ZINC_FINGER_C2H2_2"/>
    <property type="match status" value="4"/>
</dbReference>
<comment type="caution">
    <text evidence="7">The sequence shown here is derived from an EMBL/GenBank/DDBJ whole genome shotgun (WGS) entry which is preliminary data.</text>
</comment>